<dbReference type="PANTHER" id="PTHR47728:SF1">
    <property type="entry name" value="RAB GTPASE ACTIVATING PROTEIN 1 LIKE"/>
    <property type="match status" value="1"/>
</dbReference>
<accession>A0AAD7R6V6</accession>
<comment type="caution">
    <text evidence="3">The sequence shown here is derived from an EMBL/GenBank/DDBJ whole genome shotgun (WGS) entry which is preliminary data.</text>
</comment>
<feature type="coiled-coil region" evidence="1">
    <location>
        <begin position="65"/>
        <end position="131"/>
    </location>
</feature>
<gene>
    <name evidence="3" type="ORF">AAFF_G00330550</name>
</gene>
<keyword evidence="1" id="KW-0175">Coiled coil</keyword>
<evidence type="ECO:0000313" key="3">
    <source>
        <dbReference type="EMBL" id="KAJ8367157.1"/>
    </source>
</evidence>
<reference evidence="3" key="1">
    <citation type="journal article" date="2023" name="Science">
        <title>Genome structures resolve the early diversification of teleost fishes.</title>
        <authorList>
            <person name="Parey E."/>
            <person name="Louis A."/>
            <person name="Montfort J."/>
            <person name="Bouchez O."/>
            <person name="Roques C."/>
            <person name="Iampietro C."/>
            <person name="Lluch J."/>
            <person name="Castinel A."/>
            <person name="Donnadieu C."/>
            <person name="Desvignes T."/>
            <person name="Floi Bucao C."/>
            <person name="Jouanno E."/>
            <person name="Wen M."/>
            <person name="Mejri S."/>
            <person name="Dirks R."/>
            <person name="Jansen H."/>
            <person name="Henkel C."/>
            <person name="Chen W.J."/>
            <person name="Zahm M."/>
            <person name="Cabau C."/>
            <person name="Klopp C."/>
            <person name="Thompson A.W."/>
            <person name="Robinson-Rechavi M."/>
            <person name="Braasch I."/>
            <person name="Lecointre G."/>
            <person name="Bobe J."/>
            <person name="Postlethwait J.H."/>
            <person name="Berthelot C."/>
            <person name="Roest Crollius H."/>
            <person name="Guiguen Y."/>
        </authorList>
    </citation>
    <scope>NUCLEOTIDE SEQUENCE</scope>
    <source>
        <strain evidence="3">NC1722</strain>
    </source>
</reference>
<dbReference type="PANTHER" id="PTHR47728">
    <property type="entry name" value="RAB GTPASE-ACTIVATING PROTEIN 1-LIKE"/>
    <property type="match status" value="1"/>
</dbReference>
<evidence type="ECO:0000256" key="1">
    <source>
        <dbReference type="SAM" id="Coils"/>
    </source>
</evidence>
<dbReference type="Proteomes" id="UP001221898">
    <property type="component" value="Unassembled WGS sequence"/>
</dbReference>
<keyword evidence="4" id="KW-1185">Reference proteome</keyword>
<protein>
    <submittedName>
        <fullName evidence="3">Uncharacterized protein</fullName>
    </submittedName>
</protein>
<evidence type="ECO:0000256" key="2">
    <source>
        <dbReference type="SAM" id="MobiDB-lite"/>
    </source>
</evidence>
<dbReference type="AlphaFoldDB" id="A0AAD7R6V6"/>
<evidence type="ECO:0000313" key="4">
    <source>
        <dbReference type="Proteomes" id="UP001221898"/>
    </source>
</evidence>
<feature type="region of interest" description="Disordered" evidence="2">
    <location>
        <begin position="38"/>
        <end position="65"/>
    </location>
</feature>
<proteinExistence type="predicted"/>
<organism evidence="3 4">
    <name type="scientific">Aldrovandia affinis</name>
    <dbReference type="NCBI Taxonomy" id="143900"/>
    <lineage>
        <taxon>Eukaryota</taxon>
        <taxon>Metazoa</taxon>
        <taxon>Chordata</taxon>
        <taxon>Craniata</taxon>
        <taxon>Vertebrata</taxon>
        <taxon>Euteleostomi</taxon>
        <taxon>Actinopterygii</taxon>
        <taxon>Neopterygii</taxon>
        <taxon>Teleostei</taxon>
        <taxon>Notacanthiformes</taxon>
        <taxon>Halosauridae</taxon>
        <taxon>Aldrovandia</taxon>
    </lineage>
</organism>
<sequence length="141" mass="16561">MMEEVSIAVAYDAHIINQTTEEDLLASLVADSRLRAAQLPNQRQSKEKRTAQCQRESQPPLEESIHRYQRENQLLEKASIRLEQENDVLAHELVTSKIALRNNLDQMEDKADLLNEELLEARLRLAETTERRGYRRRRWHS</sequence>
<dbReference type="EMBL" id="JAINUG010000500">
    <property type="protein sequence ID" value="KAJ8367157.1"/>
    <property type="molecule type" value="Genomic_DNA"/>
</dbReference>
<name>A0AAD7R6V6_9TELE</name>